<dbReference type="Proteomes" id="UP000502298">
    <property type="component" value="Chromosome"/>
</dbReference>
<dbReference type="InterPro" id="IPR050306">
    <property type="entry name" value="PfkB_Carbo_kinase"/>
</dbReference>
<evidence type="ECO:0000256" key="5">
    <source>
        <dbReference type="ARBA" id="ARBA00022840"/>
    </source>
</evidence>
<dbReference type="CDD" id="cd01167">
    <property type="entry name" value="bac_FRK"/>
    <property type="match status" value="1"/>
</dbReference>
<protein>
    <submittedName>
        <fullName evidence="8">Carbohydrate kinase</fullName>
    </submittedName>
</protein>
<dbReference type="GO" id="GO:0005524">
    <property type="term" value="F:ATP binding"/>
    <property type="evidence" value="ECO:0007669"/>
    <property type="project" value="UniProtKB-KW"/>
</dbReference>
<evidence type="ECO:0000313" key="9">
    <source>
        <dbReference type="Proteomes" id="UP000502298"/>
    </source>
</evidence>
<evidence type="ECO:0000256" key="3">
    <source>
        <dbReference type="ARBA" id="ARBA00022741"/>
    </source>
</evidence>
<keyword evidence="5" id="KW-0067">ATP-binding</keyword>
<evidence type="ECO:0000256" key="1">
    <source>
        <dbReference type="ARBA" id="ARBA00010688"/>
    </source>
</evidence>
<dbReference type="InterPro" id="IPR029056">
    <property type="entry name" value="Ribokinase-like"/>
</dbReference>
<keyword evidence="4 8" id="KW-0418">Kinase</keyword>
<evidence type="ECO:0000256" key="2">
    <source>
        <dbReference type="ARBA" id="ARBA00022679"/>
    </source>
</evidence>
<dbReference type="PROSITE" id="PS00584">
    <property type="entry name" value="PFKB_KINASES_2"/>
    <property type="match status" value="1"/>
</dbReference>
<evidence type="ECO:0000256" key="6">
    <source>
        <dbReference type="SAM" id="MobiDB-lite"/>
    </source>
</evidence>
<dbReference type="PANTHER" id="PTHR43085:SF1">
    <property type="entry name" value="PSEUDOURIDINE KINASE-RELATED"/>
    <property type="match status" value="1"/>
</dbReference>
<dbReference type="InterPro" id="IPR002173">
    <property type="entry name" value="Carboh/pur_kinase_PfkB_CS"/>
</dbReference>
<accession>A0A6H2EMU5</accession>
<proteinExistence type="inferred from homology"/>
<name>A0A6H2EMU5_9ACTO</name>
<dbReference type="Gene3D" id="3.40.1190.20">
    <property type="match status" value="1"/>
</dbReference>
<evidence type="ECO:0000313" key="8">
    <source>
        <dbReference type="EMBL" id="QJC22394.1"/>
    </source>
</evidence>
<dbReference type="GO" id="GO:0016301">
    <property type="term" value="F:kinase activity"/>
    <property type="evidence" value="ECO:0007669"/>
    <property type="project" value="UniProtKB-KW"/>
</dbReference>
<dbReference type="InterPro" id="IPR011611">
    <property type="entry name" value="PfkB_dom"/>
</dbReference>
<dbReference type="AlphaFoldDB" id="A0A6H2EMU5"/>
<evidence type="ECO:0000259" key="7">
    <source>
        <dbReference type="Pfam" id="PF00294"/>
    </source>
</evidence>
<organism evidence="8 9">
    <name type="scientific">Arcanobacterium buesumense</name>
    <dbReference type="NCBI Taxonomy" id="2722751"/>
    <lineage>
        <taxon>Bacteria</taxon>
        <taxon>Bacillati</taxon>
        <taxon>Actinomycetota</taxon>
        <taxon>Actinomycetes</taxon>
        <taxon>Actinomycetales</taxon>
        <taxon>Actinomycetaceae</taxon>
        <taxon>Arcanobacterium</taxon>
    </lineage>
</organism>
<keyword evidence="9" id="KW-1185">Reference proteome</keyword>
<sequence length="315" mass="33494">MSFVVIGESLIDDVEREHTRTTHPGGSPLNVAVGLARLDREVTLVTRIGDDDAGTLISDFLHESGVNLYPGSVDSHPTSTAYAQLDQHGNATYTFDLLSNYPPPAMDLIESAPRLVHIGSIGAHLEPGATVLRSWLESFNGHCTVSYDPNVRMSLMGPHEKLIAEVDELMPFVDVVKASLDDMNAMLGPTTLEESAQYFLERGAQLVVITRRAEGLNLITPEADIHVPASKVPVVDTVGAGDSLMAALIDGLARMSVLGDEDGEALRSISRQGLASLGSYAAAAAGITVGHPGSHLPTREELAKSTDLYSPDSGF</sequence>
<dbReference type="KEGG" id="arca:HC352_07660"/>
<keyword evidence="2" id="KW-0808">Transferase</keyword>
<comment type="similarity">
    <text evidence="1">Belongs to the carbohydrate kinase PfkB family.</text>
</comment>
<dbReference type="SUPFAM" id="SSF53613">
    <property type="entry name" value="Ribokinase-like"/>
    <property type="match status" value="1"/>
</dbReference>
<dbReference type="PANTHER" id="PTHR43085">
    <property type="entry name" value="HEXOKINASE FAMILY MEMBER"/>
    <property type="match status" value="1"/>
</dbReference>
<feature type="region of interest" description="Disordered" evidence="6">
    <location>
        <begin position="292"/>
        <end position="315"/>
    </location>
</feature>
<gene>
    <name evidence="8" type="ORF">HC352_07660</name>
</gene>
<dbReference type="EMBL" id="CP050804">
    <property type="protein sequence ID" value="QJC22394.1"/>
    <property type="molecule type" value="Genomic_DNA"/>
</dbReference>
<evidence type="ECO:0000256" key="4">
    <source>
        <dbReference type="ARBA" id="ARBA00022777"/>
    </source>
</evidence>
<feature type="domain" description="Carbohydrate kinase PfkB" evidence="7">
    <location>
        <begin position="12"/>
        <end position="297"/>
    </location>
</feature>
<reference evidence="8 9" key="1">
    <citation type="submission" date="2020-03" db="EMBL/GenBank/DDBJ databases">
        <title>Complete genome of Arcanobacterium buesumensis sp. nov. strain 2701.</title>
        <authorList>
            <person name="Borowiak M."/>
            <person name="Alssahen M."/>
            <person name="Laemmler C."/>
            <person name="Malorny B."/>
            <person name="Hassan A."/>
            <person name="Prenger-Berninghoff E."/>
            <person name="Ploetz M."/>
            <person name="Abdulmawjood A."/>
        </authorList>
    </citation>
    <scope>NUCLEOTIDE SEQUENCE [LARGE SCALE GENOMIC DNA]</scope>
    <source>
        <strain evidence="8 9">2701</strain>
    </source>
</reference>
<dbReference type="RefSeq" id="WP_168918316.1">
    <property type="nucleotide sequence ID" value="NZ_CP050804.1"/>
</dbReference>
<keyword evidence="3" id="KW-0547">Nucleotide-binding</keyword>
<dbReference type="Pfam" id="PF00294">
    <property type="entry name" value="PfkB"/>
    <property type="match status" value="1"/>
</dbReference>